<organism evidence="4 5">
    <name type="scientific">Myripristis murdjan</name>
    <name type="common">pinecone soldierfish</name>
    <dbReference type="NCBI Taxonomy" id="586833"/>
    <lineage>
        <taxon>Eukaryota</taxon>
        <taxon>Metazoa</taxon>
        <taxon>Chordata</taxon>
        <taxon>Craniata</taxon>
        <taxon>Vertebrata</taxon>
        <taxon>Euteleostomi</taxon>
        <taxon>Actinopterygii</taxon>
        <taxon>Neopterygii</taxon>
        <taxon>Teleostei</taxon>
        <taxon>Neoteleostei</taxon>
        <taxon>Acanthomorphata</taxon>
        <taxon>Holocentriformes</taxon>
        <taxon>Holocentridae</taxon>
        <taxon>Myripristis</taxon>
    </lineage>
</organism>
<reference evidence="4" key="1">
    <citation type="submission" date="2019-06" db="EMBL/GenBank/DDBJ databases">
        <authorList>
            <consortium name="Wellcome Sanger Institute Data Sharing"/>
        </authorList>
    </citation>
    <scope>NUCLEOTIDE SEQUENCE [LARGE SCALE GENOMIC DNA]</scope>
</reference>
<dbReference type="Gene3D" id="3.10.100.10">
    <property type="entry name" value="Mannose-Binding Protein A, subunit A"/>
    <property type="match status" value="1"/>
</dbReference>
<name>A0A667ZHC2_9TELE</name>
<dbReference type="AlphaFoldDB" id="A0A667ZHC2"/>
<dbReference type="InterPro" id="IPR050111">
    <property type="entry name" value="C-type_lectin/snaclec_domain"/>
</dbReference>
<sequence length="246" mass="28598">MFTTNRILGEKPLRGRHGVQLVACSLGILCVILVAAIVTSDQTALIGDLRQNNSILTSESQQLQMEKSALERQVETLRRERTELSLTRTQRILDAYCPKTGDKEERRCNPCQEGWLLSPSKSSCYLVKTTKNYHDWKTWEEAGEDCRQRNADLVVIESQQEQEFIREISHEYSDISLYRYWIGLRRTSEVWKWVDGSNLTESYWINRPSDNKDCAASVQWSSPEGWRAEDCAYKYRWICEMKALSV</sequence>
<evidence type="ECO:0000259" key="3">
    <source>
        <dbReference type="PROSITE" id="PS50041"/>
    </source>
</evidence>
<evidence type="ECO:0000313" key="5">
    <source>
        <dbReference type="Proteomes" id="UP000472263"/>
    </source>
</evidence>
<keyword evidence="1" id="KW-0175">Coiled coil</keyword>
<evidence type="ECO:0000256" key="2">
    <source>
        <dbReference type="SAM" id="Phobius"/>
    </source>
</evidence>
<protein>
    <recommendedName>
        <fullName evidence="3">C-type lectin domain-containing protein</fullName>
    </recommendedName>
</protein>
<keyword evidence="2" id="KW-1133">Transmembrane helix</keyword>
<feature type="transmembrane region" description="Helical" evidence="2">
    <location>
        <begin position="21"/>
        <end position="40"/>
    </location>
</feature>
<dbReference type="Ensembl" id="ENSMMDT00005040860.1">
    <property type="protein sequence ID" value="ENSMMDP00005040032.1"/>
    <property type="gene ID" value="ENSMMDG00005018535.1"/>
</dbReference>
<dbReference type="Pfam" id="PF00059">
    <property type="entry name" value="Lectin_C"/>
    <property type="match status" value="1"/>
</dbReference>
<dbReference type="SUPFAM" id="SSF56436">
    <property type="entry name" value="C-type lectin-like"/>
    <property type="match status" value="1"/>
</dbReference>
<reference evidence="4" key="3">
    <citation type="submission" date="2025-09" db="UniProtKB">
        <authorList>
            <consortium name="Ensembl"/>
        </authorList>
    </citation>
    <scope>IDENTIFICATION</scope>
</reference>
<evidence type="ECO:0000313" key="4">
    <source>
        <dbReference type="Ensembl" id="ENSMMDP00005040032.1"/>
    </source>
</evidence>
<dbReference type="PANTHER" id="PTHR22803">
    <property type="entry name" value="MANNOSE, PHOSPHOLIPASE, LECTIN RECEPTOR RELATED"/>
    <property type="match status" value="1"/>
</dbReference>
<keyword evidence="2" id="KW-0812">Transmembrane</keyword>
<proteinExistence type="predicted"/>
<dbReference type="InParanoid" id="A0A667ZHC2"/>
<dbReference type="GeneTree" id="ENSGT01030000234575"/>
<dbReference type="PROSITE" id="PS50041">
    <property type="entry name" value="C_TYPE_LECTIN_2"/>
    <property type="match status" value="1"/>
</dbReference>
<keyword evidence="2" id="KW-0472">Membrane</keyword>
<evidence type="ECO:0000256" key="1">
    <source>
        <dbReference type="SAM" id="Coils"/>
    </source>
</evidence>
<feature type="domain" description="C-type lectin" evidence="3">
    <location>
        <begin position="120"/>
        <end position="240"/>
    </location>
</feature>
<feature type="coiled-coil region" evidence="1">
    <location>
        <begin position="53"/>
        <end position="87"/>
    </location>
</feature>
<reference evidence="4" key="2">
    <citation type="submission" date="2025-08" db="UniProtKB">
        <authorList>
            <consortium name="Ensembl"/>
        </authorList>
    </citation>
    <scope>IDENTIFICATION</scope>
</reference>
<dbReference type="SMART" id="SM00034">
    <property type="entry name" value="CLECT"/>
    <property type="match status" value="1"/>
</dbReference>
<dbReference type="InterPro" id="IPR001304">
    <property type="entry name" value="C-type_lectin-like"/>
</dbReference>
<dbReference type="Proteomes" id="UP000472263">
    <property type="component" value="Chromosome 16"/>
</dbReference>
<accession>A0A667ZHC2</accession>
<dbReference type="InterPro" id="IPR016187">
    <property type="entry name" value="CTDL_fold"/>
</dbReference>
<dbReference type="InterPro" id="IPR016186">
    <property type="entry name" value="C-type_lectin-like/link_sf"/>
</dbReference>
<keyword evidence="5" id="KW-1185">Reference proteome</keyword>